<protein>
    <recommendedName>
        <fullName evidence="3">DUF47 family protein</fullName>
    </recommendedName>
</protein>
<evidence type="ECO:0008006" key="3">
    <source>
        <dbReference type="Google" id="ProtNLM"/>
    </source>
</evidence>
<keyword evidence="2" id="KW-1185">Reference proteome</keyword>
<dbReference type="RefSeq" id="WP_348029132.1">
    <property type="nucleotide sequence ID" value="NZ_CP129113.1"/>
</dbReference>
<reference evidence="1" key="1">
    <citation type="submission" date="2023-06" db="EMBL/GenBank/DDBJ databases">
        <title>A Treasure from Seagulls: Isolation and Description of Aciduricobacillus qingdaonensis gen. nov., sp. nov., a Rare Obligately Uric Acid-utilizing Member in the Family Bacillaceae.</title>
        <authorList>
            <person name="Liu W."/>
            <person name="Wang B."/>
        </authorList>
    </citation>
    <scope>NUCLEOTIDE SEQUENCE</scope>
    <source>
        <strain evidence="1">44XB</strain>
    </source>
</reference>
<sequence>MLLVYKNTKRELSRDDTVFLKVFQQVNELIAERDVVLSHLIVDGVDVYENHEAFINERLSEIMRIEIVTKSAASMIYETMDSIHEYLDRAIPALNELVDNSFESFDSETWDGINLLAEGMQWVLQFASFVNEQKRKPDNWNAVEKAIFQCELSFKQLMEGVVSEDTVLISDILLYEIAPAYEELKNSLKKSLQDKEFFKDAH</sequence>
<name>A0ABY9KWW4_9BACI</name>
<evidence type="ECO:0000313" key="1">
    <source>
        <dbReference type="EMBL" id="WLV25344.1"/>
    </source>
</evidence>
<dbReference type="EMBL" id="CP129113">
    <property type="protein sequence ID" value="WLV25344.1"/>
    <property type="molecule type" value="Genomic_DNA"/>
</dbReference>
<proteinExistence type="predicted"/>
<evidence type="ECO:0000313" key="2">
    <source>
        <dbReference type="Proteomes" id="UP001180087"/>
    </source>
</evidence>
<accession>A0ABY9KWW4</accession>
<dbReference type="Proteomes" id="UP001180087">
    <property type="component" value="Chromosome"/>
</dbReference>
<gene>
    <name evidence="1" type="ORF">QR721_03710</name>
</gene>
<organism evidence="1 2">
    <name type="scientific">Aciduricibacillus chroicocephali</name>
    <dbReference type="NCBI Taxonomy" id="3054939"/>
    <lineage>
        <taxon>Bacteria</taxon>
        <taxon>Bacillati</taxon>
        <taxon>Bacillota</taxon>
        <taxon>Bacilli</taxon>
        <taxon>Bacillales</taxon>
        <taxon>Bacillaceae</taxon>
        <taxon>Aciduricibacillus</taxon>
    </lineage>
</organism>